<feature type="region of interest" description="Disordered" evidence="1">
    <location>
        <begin position="1"/>
        <end position="22"/>
    </location>
</feature>
<sequence>MTQTPIAPSSPDDIVTEDDGPTQRLDRQADAILAEGEARSFEDTTSLRHALREDAAMIRSKLAGRVETARDGIRDEPMRTTLYALGIGVIIGMLMRR</sequence>
<dbReference type="Proteomes" id="UP000527324">
    <property type="component" value="Unassembled WGS sequence"/>
</dbReference>
<dbReference type="AlphaFoldDB" id="A0A7W9C604"/>
<keyword evidence="3" id="KW-1185">Reference proteome</keyword>
<proteinExistence type="predicted"/>
<evidence type="ECO:0000313" key="2">
    <source>
        <dbReference type="EMBL" id="MBB5739536.1"/>
    </source>
</evidence>
<dbReference type="EMBL" id="JACHOQ010000002">
    <property type="protein sequence ID" value="MBB5739536.1"/>
    <property type="molecule type" value="Genomic_DNA"/>
</dbReference>
<gene>
    <name evidence="2" type="ORF">GGQ93_001238</name>
</gene>
<evidence type="ECO:0000256" key="1">
    <source>
        <dbReference type="SAM" id="MobiDB-lite"/>
    </source>
</evidence>
<organism evidence="2 3">
    <name type="scientific">Brevundimonas aurantiaca</name>
    <dbReference type="NCBI Taxonomy" id="74316"/>
    <lineage>
        <taxon>Bacteria</taxon>
        <taxon>Pseudomonadati</taxon>
        <taxon>Pseudomonadota</taxon>
        <taxon>Alphaproteobacteria</taxon>
        <taxon>Caulobacterales</taxon>
        <taxon>Caulobacteraceae</taxon>
        <taxon>Brevundimonas</taxon>
    </lineage>
</organism>
<name>A0A7W9C604_9CAUL</name>
<dbReference type="RefSeq" id="WP_224764285.1">
    <property type="nucleotide sequence ID" value="NZ_CAJFZW010000004.1"/>
</dbReference>
<evidence type="ECO:0000313" key="3">
    <source>
        <dbReference type="Proteomes" id="UP000527324"/>
    </source>
</evidence>
<accession>A0A7W9C604</accession>
<comment type="caution">
    <text evidence="2">The sequence shown here is derived from an EMBL/GenBank/DDBJ whole genome shotgun (WGS) entry which is preliminary data.</text>
</comment>
<protein>
    <submittedName>
        <fullName evidence="2">ElaB/YqjD/DUF883 family membrane-anchored ribosome-binding protein</fullName>
    </submittedName>
</protein>
<reference evidence="2 3" key="1">
    <citation type="submission" date="2020-08" db="EMBL/GenBank/DDBJ databases">
        <title>Genomic Encyclopedia of Type Strains, Phase IV (KMG-IV): sequencing the most valuable type-strain genomes for metagenomic binning, comparative biology and taxonomic classification.</title>
        <authorList>
            <person name="Goeker M."/>
        </authorList>
    </citation>
    <scope>NUCLEOTIDE SEQUENCE [LARGE SCALE GENOMIC DNA]</scope>
    <source>
        <strain evidence="2 3">DSM 4731</strain>
    </source>
</reference>